<dbReference type="CDD" id="cd06141">
    <property type="entry name" value="WRN_exo"/>
    <property type="match status" value="1"/>
</dbReference>
<dbReference type="AlphaFoldDB" id="K1WZR6"/>
<feature type="coiled-coil region" evidence="3">
    <location>
        <begin position="890"/>
        <end position="931"/>
    </location>
</feature>
<keyword evidence="7" id="KW-1185">Reference proteome</keyword>
<evidence type="ECO:0000256" key="1">
    <source>
        <dbReference type="ARBA" id="ARBA00022722"/>
    </source>
</evidence>
<dbReference type="InterPro" id="IPR002562">
    <property type="entry name" value="3'-5'_exonuclease_dom"/>
</dbReference>
<dbReference type="SMART" id="SM00474">
    <property type="entry name" value="35EXOc"/>
    <property type="match status" value="1"/>
</dbReference>
<feature type="compositionally biased region" description="Basic and acidic residues" evidence="4">
    <location>
        <begin position="1198"/>
        <end position="1241"/>
    </location>
</feature>
<dbReference type="eggNOG" id="KOG4373">
    <property type="taxonomic scope" value="Eukaryota"/>
</dbReference>
<dbReference type="STRING" id="1072389.K1WZR6"/>
<feature type="compositionally biased region" description="Basic and acidic residues" evidence="4">
    <location>
        <begin position="1100"/>
        <end position="1122"/>
    </location>
</feature>
<feature type="coiled-coil region" evidence="3">
    <location>
        <begin position="768"/>
        <end position="821"/>
    </location>
</feature>
<dbReference type="GO" id="GO:0005737">
    <property type="term" value="C:cytoplasm"/>
    <property type="evidence" value="ECO:0007669"/>
    <property type="project" value="TreeGrafter"/>
</dbReference>
<dbReference type="GO" id="GO:0008408">
    <property type="term" value="F:3'-5' exonuclease activity"/>
    <property type="evidence" value="ECO:0007669"/>
    <property type="project" value="InterPro"/>
</dbReference>
<protein>
    <submittedName>
        <fullName evidence="6">3-5 exonuclease helicase</fullName>
    </submittedName>
</protein>
<evidence type="ECO:0000313" key="6">
    <source>
        <dbReference type="EMBL" id="EKD14113.1"/>
    </source>
</evidence>
<feature type="compositionally biased region" description="Low complexity" evidence="4">
    <location>
        <begin position="59"/>
        <end position="77"/>
    </location>
</feature>
<dbReference type="InterPro" id="IPR036397">
    <property type="entry name" value="RNaseH_sf"/>
</dbReference>
<dbReference type="InterPro" id="IPR051132">
    <property type="entry name" value="3-5_Exonuclease_domain"/>
</dbReference>
<dbReference type="Gene3D" id="3.30.420.10">
    <property type="entry name" value="Ribonuclease H-like superfamily/Ribonuclease H"/>
    <property type="match status" value="1"/>
</dbReference>
<proteinExistence type="predicted"/>
<dbReference type="GO" id="GO:0003676">
    <property type="term" value="F:nucleic acid binding"/>
    <property type="evidence" value="ECO:0007669"/>
    <property type="project" value="InterPro"/>
</dbReference>
<dbReference type="InterPro" id="IPR028124">
    <property type="entry name" value="SMAP_dom"/>
</dbReference>
<dbReference type="GO" id="GO:0005634">
    <property type="term" value="C:nucleus"/>
    <property type="evidence" value="ECO:0007669"/>
    <property type="project" value="TreeGrafter"/>
</dbReference>
<evidence type="ECO:0000256" key="3">
    <source>
        <dbReference type="SAM" id="Coils"/>
    </source>
</evidence>
<dbReference type="PANTHER" id="PTHR13620:SF104">
    <property type="entry name" value="EXONUCLEASE 3'-5' DOMAIN-CONTAINING PROTEIN 2"/>
    <property type="match status" value="1"/>
</dbReference>
<accession>K1WZR6</accession>
<feature type="compositionally biased region" description="Basic and acidic residues" evidence="4">
    <location>
        <begin position="649"/>
        <end position="659"/>
    </location>
</feature>
<feature type="compositionally biased region" description="Basic and acidic residues" evidence="4">
    <location>
        <begin position="1160"/>
        <end position="1175"/>
    </location>
</feature>
<feature type="region of interest" description="Disordered" evidence="4">
    <location>
        <begin position="953"/>
        <end position="997"/>
    </location>
</feature>
<feature type="compositionally biased region" description="Basic and acidic residues" evidence="4">
    <location>
        <begin position="1140"/>
        <end position="1152"/>
    </location>
</feature>
<keyword evidence="6" id="KW-0067">ATP-binding</keyword>
<feature type="domain" description="3'-5' exonuclease" evidence="5">
    <location>
        <begin position="300"/>
        <end position="490"/>
    </location>
</feature>
<dbReference type="Proteomes" id="UP000006753">
    <property type="component" value="Unassembled WGS sequence"/>
</dbReference>
<keyword evidence="6" id="KW-0347">Helicase</keyword>
<feature type="compositionally biased region" description="Polar residues" evidence="4">
    <location>
        <begin position="574"/>
        <end position="583"/>
    </location>
</feature>
<feature type="compositionally biased region" description="Basic residues" evidence="4">
    <location>
        <begin position="1042"/>
        <end position="1052"/>
    </location>
</feature>
<name>K1WZR6_MARBU</name>
<keyword evidence="6" id="KW-0269">Exonuclease</keyword>
<dbReference type="PANTHER" id="PTHR13620">
    <property type="entry name" value="3-5 EXONUCLEASE"/>
    <property type="match status" value="1"/>
</dbReference>
<organism evidence="6 7">
    <name type="scientific">Marssonina brunnea f. sp. multigermtubi (strain MB_m1)</name>
    <name type="common">Marssonina leaf spot fungus</name>
    <dbReference type="NCBI Taxonomy" id="1072389"/>
    <lineage>
        <taxon>Eukaryota</taxon>
        <taxon>Fungi</taxon>
        <taxon>Dikarya</taxon>
        <taxon>Ascomycota</taxon>
        <taxon>Pezizomycotina</taxon>
        <taxon>Leotiomycetes</taxon>
        <taxon>Helotiales</taxon>
        <taxon>Drepanopezizaceae</taxon>
        <taxon>Drepanopeziza</taxon>
    </lineage>
</organism>
<dbReference type="SUPFAM" id="SSF53098">
    <property type="entry name" value="Ribonuclease H-like"/>
    <property type="match status" value="1"/>
</dbReference>
<dbReference type="GO" id="GO:0006139">
    <property type="term" value="P:nucleobase-containing compound metabolic process"/>
    <property type="evidence" value="ECO:0007669"/>
    <property type="project" value="InterPro"/>
</dbReference>
<dbReference type="KEGG" id="mbe:MBM_07790"/>
<keyword evidence="2" id="KW-0378">Hydrolase</keyword>
<dbReference type="Pfam" id="PF15477">
    <property type="entry name" value="SMAP"/>
    <property type="match status" value="1"/>
</dbReference>
<feature type="region of interest" description="Disordered" evidence="4">
    <location>
        <begin position="556"/>
        <end position="591"/>
    </location>
</feature>
<dbReference type="GO" id="GO:0004386">
    <property type="term" value="F:helicase activity"/>
    <property type="evidence" value="ECO:0007669"/>
    <property type="project" value="UniProtKB-KW"/>
</dbReference>
<feature type="region of interest" description="Disordered" evidence="4">
    <location>
        <begin position="1010"/>
        <end position="1248"/>
    </location>
</feature>
<keyword evidence="3" id="KW-0175">Coiled coil</keyword>
<keyword evidence="1" id="KW-0540">Nuclease</keyword>
<evidence type="ECO:0000256" key="2">
    <source>
        <dbReference type="ARBA" id="ARBA00022801"/>
    </source>
</evidence>
<reference evidence="6 7" key="1">
    <citation type="journal article" date="2012" name="BMC Genomics">
        <title>Sequencing the genome of Marssonina brunnea reveals fungus-poplar co-evolution.</title>
        <authorList>
            <person name="Zhu S."/>
            <person name="Cao Y.-Z."/>
            <person name="Jiang C."/>
            <person name="Tan B.-Y."/>
            <person name="Wang Z."/>
            <person name="Feng S."/>
            <person name="Zhang L."/>
            <person name="Su X.-H."/>
            <person name="Brejova B."/>
            <person name="Vinar T."/>
            <person name="Xu M."/>
            <person name="Wang M.-X."/>
            <person name="Zhang S.-G."/>
            <person name="Huang M.-R."/>
            <person name="Wu R."/>
            <person name="Zhou Y."/>
        </authorList>
    </citation>
    <scope>NUCLEOTIDE SEQUENCE [LARGE SCALE GENOMIC DNA]</scope>
    <source>
        <strain evidence="6 7">MB_m1</strain>
    </source>
</reference>
<dbReference type="GeneID" id="18763725"/>
<feature type="compositionally biased region" description="Basic and acidic residues" evidence="4">
    <location>
        <begin position="1010"/>
        <end position="1041"/>
    </location>
</feature>
<dbReference type="InParanoid" id="K1WZR6"/>
<evidence type="ECO:0000256" key="4">
    <source>
        <dbReference type="SAM" id="MobiDB-lite"/>
    </source>
</evidence>
<feature type="region of interest" description="Disordered" evidence="4">
    <location>
        <begin position="47"/>
        <end position="79"/>
    </location>
</feature>
<dbReference type="Pfam" id="PF01612">
    <property type="entry name" value="DNA_pol_A_exo1"/>
    <property type="match status" value="1"/>
</dbReference>
<evidence type="ECO:0000313" key="7">
    <source>
        <dbReference type="Proteomes" id="UP000006753"/>
    </source>
</evidence>
<feature type="region of interest" description="Disordered" evidence="4">
    <location>
        <begin position="639"/>
        <end position="659"/>
    </location>
</feature>
<keyword evidence="6" id="KW-0547">Nucleotide-binding</keyword>
<dbReference type="OrthoDB" id="1920326at2759"/>
<evidence type="ECO:0000259" key="5">
    <source>
        <dbReference type="SMART" id="SM00474"/>
    </source>
</evidence>
<dbReference type="InterPro" id="IPR012337">
    <property type="entry name" value="RNaseH-like_sf"/>
</dbReference>
<dbReference type="EMBL" id="JH921447">
    <property type="protein sequence ID" value="EKD14113.1"/>
    <property type="molecule type" value="Genomic_DNA"/>
</dbReference>
<sequence length="1248" mass="139339">MLLENHGALSLGKTLRRPIMTTVRDLEHQGPSATLTRLVTHTMRAMGSKMQGRRVLSNAARSNTTPSTPSPQPQARTWDPNNAIVFSGRWTPKDGIVFRSAAGPSRSLSTSAMEKIEQDHLLHSHAEDNYVMAPASTSLLDDCQSCTKPKALATVSSTVHVAKAKSKAVGVAEAMSTNKSTRSGDAFKKLKAGTAVELSETAELQRSNVCESPEYPNDLDEASAKDLSVLIDFKEPKDYEPEPEDPKYNEPHETTTAYKMDPELFRQAKDAKPSSKESYWSYALYRGPEMVNGRYDSPRVHYCKSLQTSEKALKEHFTDAKVIGFDIEWKEKGLRTARDQVSLVQIASESRIALMHVAAFPVKDGVRKDLVPPTLKKIMEDPSIIKVGVAIKGDCTRVKRWLGIDSRSLIELSHLYKLVKFSRSKEFASINRTLVSLATQTKEHLHLPMFKGEVRISDWRQPLTMEQVQYAASDSYAGLQLYHTLEMKREMLSPTPPRPHFAELGLAIRFNDGLEIPSGDDAEDVVVDVDAKKEKVKRKYTSKAAAKDFGSFEAKESDKMSEATLATGDHGNLPHQQSSSPALQSKKHESIGRIGVDMMRIGFDEDWKLSRRIPCTELRNDNFKLIATMDNANFIPIGEGRTAENSGPIHEEPKEKETEWGPEIIGKTPAERKAIARDIRLKLRKERKQAKSAAKAARKVNGLLHRELSKNTEKYNKNKDLNKQRAIDVERLKIRDAAVRQVERLAAIHDPSGKTFNVGEIITLPGGIIKTKEALRKAAEAAEQKEREEAGRKAAELRYKNAELAVKLEAEEAQKAAEEGRPVPTRFPAKEALKEMKRPKRISKKKLQRQEMLKRLQETPPKPIIPAGISLPEGEENMLALWDIPDTDIMKRLREQKKQKILARKDLKKIKKEAKKLKKELKIRKRQAEKEGIVFDKAKARKEILAEQAALQAQMADARASRAGTKSDDDAKIEQGEEDKVVVPEKPPANLQKLDPGLVEKAAEIERAHEAKKLAERAKRRQERREKQTEVEGKAEADAKNAKKARKAARKAARLETAESSGGDSSSKKRKRDEAEDDGGMEAAQEVKGDKSHKKKKSKSERAVQEPEVDKVEIETETDSKKREKKAKREAKALQAAEEEASREMTEANPPKKDKKSKKGSGDGDKPSHGAEQWHPEALSGDAARKDKFLRLLGAGKEASKATEKEGKKSTKRPEVDIDKIAADLERQFEAGTKMKHDGGGKRRGLGS</sequence>
<dbReference type="HOGENOM" id="CLU_266011_0_0_1"/>
<feature type="compositionally biased region" description="Basic and acidic residues" evidence="4">
    <location>
        <begin position="965"/>
        <end position="983"/>
    </location>
</feature>
<gene>
    <name evidence="6" type="ORF">MBM_07790</name>
</gene>